<evidence type="ECO:0000313" key="2">
    <source>
        <dbReference type="Proteomes" id="UP000197446"/>
    </source>
</evidence>
<proteinExistence type="predicted"/>
<protein>
    <submittedName>
        <fullName evidence="1">Uncharacterized protein</fullName>
    </submittedName>
</protein>
<sequence>MPTLMERSQAARAGLERARLANQTRKQLSAVQARATEWDTRISARSAARKRMAVFPDHFATLPQEVAEADAAAAALAREAQALLRRGADIEALYEENLWTRLLAAADSANKAAADAARTAWEQVREEMGTMETPASLEARMPRTPANERVLANYKTQYQQYAALVRQGAPSSQAVLHELSRAIERLREVQAGLTLAAPEAVRVFLRAVQQGNAGIDLLTPEVVAWLQANDDPARFVVRVRTVPAWA</sequence>
<accession>A0A254MYX0</accession>
<evidence type="ECO:0000313" key="1">
    <source>
        <dbReference type="EMBL" id="OWQ98090.1"/>
    </source>
</evidence>
<name>A0A254MYX0_9BURK</name>
<gene>
    <name evidence="1" type="ORF">CDO81_26890</name>
</gene>
<organism evidence="1 2">
    <name type="scientific">Roseateles puraquae</name>
    <dbReference type="NCBI Taxonomy" id="431059"/>
    <lineage>
        <taxon>Bacteria</taxon>
        <taxon>Pseudomonadati</taxon>
        <taxon>Pseudomonadota</taxon>
        <taxon>Betaproteobacteria</taxon>
        <taxon>Burkholderiales</taxon>
        <taxon>Sphaerotilaceae</taxon>
        <taxon>Roseateles</taxon>
    </lineage>
</organism>
<keyword evidence="2" id="KW-1185">Reference proteome</keyword>
<dbReference type="OrthoDB" id="9130767at2"/>
<dbReference type="Proteomes" id="UP000197446">
    <property type="component" value="Unassembled WGS sequence"/>
</dbReference>
<dbReference type="EMBL" id="NISI01000024">
    <property type="protein sequence ID" value="OWQ98090.1"/>
    <property type="molecule type" value="Genomic_DNA"/>
</dbReference>
<dbReference type="RefSeq" id="WP_088486351.1">
    <property type="nucleotide sequence ID" value="NZ_NISI01000024.1"/>
</dbReference>
<reference evidence="1 2" key="1">
    <citation type="journal article" date="2007" name="Int. J. Syst. Evol. Microbiol.">
        <title>Description of Pelomonas aquatica sp. nov. and Pelomonas puraquae sp. nov., isolated from industrial and haemodialysis water.</title>
        <authorList>
            <person name="Gomila M."/>
            <person name="Bowien B."/>
            <person name="Falsen E."/>
            <person name="Moore E.R."/>
            <person name="Lalucat J."/>
        </authorList>
    </citation>
    <scope>NUCLEOTIDE SEQUENCE [LARGE SCALE GENOMIC DNA]</scope>
    <source>
        <strain evidence="1 2">CCUG 52769</strain>
    </source>
</reference>
<comment type="caution">
    <text evidence="1">The sequence shown here is derived from an EMBL/GenBank/DDBJ whole genome shotgun (WGS) entry which is preliminary data.</text>
</comment>
<dbReference type="AlphaFoldDB" id="A0A254MYX0"/>